<protein>
    <submittedName>
        <fullName evidence="3">Putative GSCFA family protein</fullName>
    </submittedName>
</protein>
<organism evidence="3 4">
    <name type="scientific">Dinoroseobacter shibae (strain DSM 16493 / NCIMB 14021 / DFL 12)</name>
    <dbReference type="NCBI Taxonomy" id="398580"/>
    <lineage>
        <taxon>Bacteria</taxon>
        <taxon>Pseudomonadati</taxon>
        <taxon>Pseudomonadota</taxon>
        <taxon>Alphaproteobacteria</taxon>
        <taxon>Rhodobacterales</taxon>
        <taxon>Roseobacteraceae</taxon>
        <taxon>Dinoroseobacter</taxon>
    </lineage>
</organism>
<dbReference type="RefSeq" id="WP_012178612.1">
    <property type="nucleotide sequence ID" value="NC_009952.1"/>
</dbReference>
<dbReference type="STRING" id="398580.Dshi_1942"/>
<evidence type="ECO:0000313" key="3">
    <source>
        <dbReference type="EMBL" id="ABV93683.1"/>
    </source>
</evidence>
<evidence type="ECO:0000256" key="1">
    <source>
        <dbReference type="SAM" id="MobiDB-lite"/>
    </source>
</evidence>
<reference evidence="4" key="1">
    <citation type="journal article" date="2010" name="ISME J.">
        <title>The complete genome sequence of the algal symbiont Dinoroseobacter shibae: a hitchhiker's guide to life in the sea.</title>
        <authorList>
            <person name="Wagner-Dobler I."/>
            <person name="Ballhausen B."/>
            <person name="Berger M."/>
            <person name="Brinkhoff T."/>
            <person name="Buchholz I."/>
            <person name="Bunk B."/>
            <person name="Cypionka H."/>
            <person name="Daniel R."/>
            <person name="Drepper T."/>
            <person name="Gerdts G."/>
            <person name="Hahnke S."/>
            <person name="Han C."/>
            <person name="Jahn D."/>
            <person name="Kalhoefer D."/>
            <person name="Kiss H."/>
            <person name="Klenk H.P."/>
            <person name="Kyrpides N."/>
            <person name="Liebl W."/>
            <person name="Liesegang H."/>
            <person name="Meincke L."/>
            <person name="Pati A."/>
            <person name="Petersen J."/>
            <person name="Piekarski T."/>
            <person name="Pommerenke C."/>
            <person name="Pradella S."/>
            <person name="Pukall R."/>
            <person name="Rabus R."/>
            <person name="Stackebrandt E."/>
            <person name="Thole S."/>
            <person name="Thompson L."/>
            <person name="Tielen P."/>
            <person name="Tomasch J."/>
            <person name="von Jan M."/>
            <person name="Wanphrut N."/>
            <person name="Wichels A."/>
            <person name="Zech H."/>
            <person name="Simon M."/>
        </authorList>
    </citation>
    <scope>NUCLEOTIDE SEQUENCE [LARGE SCALE GENOMIC DNA]</scope>
    <source>
        <strain evidence="4">DSM 16493 / NCIMB 14021 / DFL 12</strain>
    </source>
</reference>
<dbReference type="eggNOG" id="COG0455">
    <property type="taxonomic scope" value="Bacteria"/>
</dbReference>
<gene>
    <name evidence="3" type="ordered locus">Dshi_1942</name>
</gene>
<dbReference type="InterPro" id="IPR014982">
    <property type="entry name" value="GSCFA"/>
</dbReference>
<dbReference type="AlphaFoldDB" id="A8LP01"/>
<keyword evidence="4" id="KW-1185">Reference proteome</keyword>
<dbReference type="Proteomes" id="UP000006833">
    <property type="component" value="Chromosome"/>
</dbReference>
<evidence type="ECO:0000313" key="4">
    <source>
        <dbReference type="Proteomes" id="UP000006833"/>
    </source>
</evidence>
<dbReference type="Pfam" id="PF08885">
    <property type="entry name" value="GSCFA"/>
    <property type="match status" value="1"/>
</dbReference>
<feature type="domain" description="GSCFA" evidence="2">
    <location>
        <begin position="56"/>
        <end position="318"/>
    </location>
</feature>
<dbReference type="EMBL" id="CP000830">
    <property type="protein sequence ID" value="ABV93683.1"/>
    <property type="molecule type" value="Genomic_DNA"/>
</dbReference>
<accession>A8LP01</accession>
<proteinExistence type="predicted"/>
<feature type="region of interest" description="Disordered" evidence="1">
    <location>
        <begin position="1"/>
        <end position="36"/>
    </location>
</feature>
<evidence type="ECO:0000259" key="2">
    <source>
        <dbReference type="Pfam" id="PF08885"/>
    </source>
</evidence>
<dbReference type="KEGG" id="dsh:Dshi_1942"/>
<sequence length="453" mass="50511">MTSNPIETGPAPEVLRRASRNPLRRYPTPDAGGDRLYPLAMPAPTPSFEFSSKETVFALGSCFARNIEDALAAEGFRVLSREFDLGEIGASLDDAANFFNKYTIHSMLNELRWAFDRDSFPGADMLYPLRDDDTAYRDLQLGSAKLAFPRDRILAFRHRFLDAVAQIAEADVVVMTLGYVEGWRDTRLDLALNTAPPPALCAREPDRFAFEVLSYEDVLGGLRAFHALLTAHRTKPLKMLLTVSPVPLLSTFRDMDVLVANSYSKAVQRAAVETFVAETPGVDYFPSYECVTLSDPAAIWTEGDFRHVAPDLVTRIMSSVLTAYVPGWGDKGALTRAATRATTRLLLGAGRHDELLALLDAHGPTDDAELTAAHALALRRTDRTAQAVALMCEVVERTPDDPQPLERVIRWCEQLDRMAVARDYLDLHAQRFPKRRKFRRGRKCRKAANRGRG</sequence>
<dbReference type="HOGENOM" id="CLU_049172_1_0_5"/>
<name>A8LP01_DINSH</name>